<dbReference type="EMBL" id="BFAV01000172">
    <property type="protein sequence ID" value="GBF35472.1"/>
    <property type="molecule type" value="Genomic_DNA"/>
</dbReference>
<comment type="caution">
    <text evidence="1">The sequence shown here is derived from an EMBL/GenBank/DDBJ whole genome shotgun (WGS) entry which is preliminary data.</text>
</comment>
<sequence length="106" mass="12173">MYGQKHPLAYQATQGEKIVWNFTLKQLGWLAAGVFLSIKFSQFVPPLPMESYVFKHLHHALPLALCGLCGFAGEGKTGLPLYTYFMYWIAFNRRRRTLIYKRGSGQ</sequence>
<dbReference type="Pfam" id="PF12666">
    <property type="entry name" value="PrgI"/>
    <property type="match status" value="1"/>
</dbReference>
<keyword evidence="2" id="KW-1185">Reference proteome</keyword>
<evidence type="ECO:0000313" key="2">
    <source>
        <dbReference type="Proteomes" id="UP000239549"/>
    </source>
</evidence>
<proteinExistence type="predicted"/>
<dbReference type="RefSeq" id="WP_165792229.1">
    <property type="nucleotide sequence ID" value="NZ_BFAV01000172.1"/>
</dbReference>
<protein>
    <submittedName>
        <fullName evidence="1">Uncharacterized protein</fullName>
    </submittedName>
</protein>
<dbReference type="Proteomes" id="UP000239549">
    <property type="component" value="Unassembled WGS sequence"/>
</dbReference>
<dbReference type="AlphaFoldDB" id="A0A2L2XH65"/>
<reference evidence="2" key="1">
    <citation type="submission" date="2018-02" db="EMBL/GenBank/DDBJ databases">
        <title>Genome sequence of Desulfocucumis palustris strain NAW-5.</title>
        <authorList>
            <person name="Watanabe M."/>
            <person name="Kojima H."/>
            <person name="Fukui M."/>
        </authorList>
    </citation>
    <scope>NUCLEOTIDE SEQUENCE [LARGE SCALE GENOMIC DNA]</scope>
    <source>
        <strain evidence="2">NAW-5</strain>
    </source>
</reference>
<name>A0A2L2XH65_9FIRM</name>
<evidence type="ECO:0000313" key="1">
    <source>
        <dbReference type="EMBL" id="GBF35472.1"/>
    </source>
</evidence>
<gene>
    <name evidence="1" type="ORF">DCCM_4601</name>
</gene>
<organism evidence="1 2">
    <name type="scientific">Desulfocucumis palustris</name>
    <dbReference type="NCBI Taxonomy" id="1898651"/>
    <lineage>
        <taxon>Bacteria</taxon>
        <taxon>Bacillati</taxon>
        <taxon>Bacillota</taxon>
        <taxon>Clostridia</taxon>
        <taxon>Eubacteriales</taxon>
        <taxon>Desulfocucumaceae</taxon>
        <taxon>Desulfocucumis</taxon>
    </lineage>
</organism>
<dbReference type="InterPro" id="IPR024414">
    <property type="entry name" value="Uncharacterised_PrgI"/>
</dbReference>
<accession>A0A2L2XH65</accession>